<dbReference type="EMBL" id="JAGTUF010000013">
    <property type="protein sequence ID" value="MBR9972779.1"/>
    <property type="molecule type" value="Genomic_DNA"/>
</dbReference>
<accession>A0ABS5IEC4</accession>
<protein>
    <recommendedName>
        <fullName evidence="4">Integral membrane protein</fullName>
    </recommendedName>
</protein>
<evidence type="ECO:0000313" key="3">
    <source>
        <dbReference type="Proteomes" id="UP000680714"/>
    </source>
</evidence>
<evidence type="ECO:0000256" key="1">
    <source>
        <dbReference type="SAM" id="Phobius"/>
    </source>
</evidence>
<reference evidence="2 3" key="1">
    <citation type="submission" date="2021-04" db="EMBL/GenBank/DDBJ databases">
        <title>Magnetospirillum sulfuroxidans sp. nov., a facultative chemolithoautotrophic sulfur-oxidizing alphaproteobacterium isolated from freshwater sediment and proposals for Paramagetospirillum gen. nov., and Magnetospirillaceae fam. nov.</title>
        <authorList>
            <person name="Koziaeva V."/>
            <person name="Geelhoed J.S."/>
            <person name="Sorokin D.Y."/>
            <person name="Grouzdev D.S."/>
        </authorList>
    </citation>
    <scope>NUCLEOTIDE SEQUENCE [LARGE SCALE GENOMIC DNA]</scope>
    <source>
        <strain evidence="2 3">J10</strain>
    </source>
</reference>
<feature type="transmembrane region" description="Helical" evidence="1">
    <location>
        <begin position="13"/>
        <end position="34"/>
    </location>
</feature>
<dbReference type="RefSeq" id="WP_211549873.1">
    <property type="nucleotide sequence ID" value="NZ_JAGTUF010000013.1"/>
</dbReference>
<dbReference type="Proteomes" id="UP000680714">
    <property type="component" value="Unassembled WGS sequence"/>
</dbReference>
<feature type="transmembrane region" description="Helical" evidence="1">
    <location>
        <begin position="265"/>
        <end position="291"/>
    </location>
</feature>
<feature type="transmembrane region" description="Helical" evidence="1">
    <location>
        <begin position="129"/>
        <end position="146"/>
    </location>
</feature>
<gene>
    <name evidence="2" type="ORF">KEC16_13725</name>
</gene>
<feature type="transmembrane region" description="Helical" evidence="1">
    <location>
        <begin position="158"/>
        <end position="177"/>
    </location>
</feature>
<feature type="transmembrane region" description="Helical" evidence="1">
    <location>
        <begin position="183"/>
        <end position="204"/>
    </location>
</feature>
<proteinExistence type="predicted"/>
<evidence type="ECO:0000313" key="2">
    <source>
        <dbReference type="EMBL" id="MBR9972779.1"/>
    </source>
</evidence>
<keyword evidence="3" id="KW-1185">Reference proteome</keyword>
<organism evidence="2 3">
    <name type="scientific">Magnetospirillum sulfuroxidans</name>
    <dbReference type="NCBI Taxonomy" id="611300"/>
    <lineage>
        <taxon>Bacteria</taxon>
        <taxon>Pseudomonadati</taxon>
        <taxon>Pseudomonadota</taxon>
        <taxon>Alphaproteobacteria</taxon>
        <taxon>Rhodospirillales</taxon>
        <taxon>Rhodospirillaceae</taxon>
        <taxon>Magnetospirillum</taxon>
    </lineage>
</organism>
<keyword evidence="1" id="KW-1133">Transmembrane helix</keyword>
<keyword evidence="1" id="KW-0472">Membrane</keyword>
<comment type="caution">
    <text evidence="2">The sequence shown here is derived from an EMBL/GenBank/DDBJ whole genome shotgun (WGS) entry which is preliminary data.</text>
</comment>
<sequence length="299" mass="31163">MTLPPALHRVVRVASWMIMIAALAYLAGVVVHALPRLGEFLRREMIVPMVLAIPAYTVLLGVVALGWAALVLSAMPRGRSLRALVAVYGTSQLAKYLPGNVFHLVGRQMLGQGHGFAQKAMAVASVQEGVSVLVACVALSLGAELVSDCVIVPVAKGLGAAFLLAGAVLLLLALAFHRHFGSFGAYIHVPALLGALFCHTLFLVGSAVIVHALAGALVMAPLSFATVLASWCWAYLSGFVTPAAPGGIGVREAAFVALLPQQDELGMVLVLVFAMRVISALGDLLFAAIAFRLGRVQAG</sequence>
<feature type="transmembrane region" description="Helical" evidence="1">
    <location>
        <begin position="46"/>
        <end position="70"/>
    </location>
</feature>
<name>A0ABS5IEC4_9PROT</name>
<keyword evidence="1" id="KW-0812">Transmembrane</keyword>
<evidence type="ECO:0008006" key="4">
    <source>
        <dbReference type="Google" id="ProtNLM"/>
    </source>
</evidence>